<proteinExistence type="predicted"/>
<accession>A0A250KM77</accession>
<dbReference type="OrthoDB" id="9896899at2"/>
<evidence type="ECO:0000256" key="1">
    <source>
        <dbReference type="SAM" id="MobiDB-lite"/>
    </source>
</evidence>
<keyword evidence="3" id="KW-1185">Reference proteome</keyword>
<evidence type="ECO:0000313" key="2">
    <source>
        <dbReference type="EMBL" id="BBA32725.1"/>
    </source>
</evidence>
<evidence type="ECO:0000313" key="3">
    <source>
        <dbReference type="Proteomes" id="UP000266313"/>
    </source>
</evidence>
<gene>
    <name evidence="2" type="ORF">sS8_0760</name>
</gene>
<organism evidence="2 3">
    <name type="scientific">Methylocaldum marinum</name>
    <dbReference type="NCBI Taxonomy" id="1432792"/>
    <lineage>
        <taxon>Bacteria</taxon>
        <taxon>Pseudomonadati</taxon>
        <taxon>Pseudomonadota</taxon>
        <taxon>Gammaproteobacteria</taxon>
        <taxon>Methylococcales</taxon>
        <taxon>Methylococcaceae</taxon>
        <taxon>Methylocaldum</taxon>
    </lineage>
</organism>
<sequence length="98" mass="11120">MALRKRRLCHHPELIQRLLDAADVIYLDPHADRAKLNRVLDLVERLQRRNPLTAPPRHFHHGVARPRGPSMAAKDGNCSETVLSGQPAEPVARRKRAL</sequence>
<dbReference type="Proteomes" id="UP000266313">
    <property type="component" value="Chromosome"/>
</dbReference>
<dbReference type="AlphaFoldDB" id="A0A250KM77"/>
<reference evidence="2 3" key="1">
    <citation type="submission" date="2016-12" db="EMBL/GenBank/DDBJ databases">
        <title>Genome sequencing of Methylocaldum marinum.</title>
        <authorList>
            <person name="Takeuchi M."/>
            <person name="Kamagata Y."/>
            <person name="Hiraoka S."/>
            <person name="Oshima K."/>
            <person name="Hattori M."/>
            <person name="Iwasaki W."/>
        </authorList>
    </citation>
    <scope>NUCLEOTIDE SEQUENCE [LARGE SCALE GENOMIC DNA]</scope>
    <source>
        <strain evidence="2 3">S8</strain>
    </source>
</reference>
<dbReference type="EMBL" id="AP017928">
    <property type="protein sequence ID" value="BBA32725.1"/>
    <property type="molecule type" value="Genomic_DNA"/>
</dbReference>
<dbReference type="RefSeq" id="WP_119628463.1">
    <property type="nucleotide sequence ID" value="NZ_AP017928.1"/>
</dbReference>
<feature type="region of interest" description="Disordered" evidence="1">
    <location>
        <begin position="51"/>
        <end position="98"/>
    </location>
</feature>
<protein>
    <submittedName>
        <fullName evidence="2">Uncharacterized protein</fullName>
    </submittedName>
</protein>
<dbReference type="KEGG" id="mmai:sS8_0760"/>
<name>A0A250KM77_9GAMM</name>